<dbReference type="AlphaFoldDB" id="A0A392N1H6"/>
<keyword evidence="2" id="KW-1185">Reference proteome</keyword>
<name>A0A392N1H6_9FABA</name>
<dbReference type="GO" id="GO:0004527">
    <property type="term" value="F:exonuclease activity"/>
    <property type="evidence" value="ECO:0007669"/>
    <property type="project" value="UniProtKB-KW"/>
</dbReference>
<organism evidence="1 2">
    <name type="scientific">Trifolium medium</name>
    <dbReference type="NCBI Taxonomy" id="97028"/>
    <lineage>
        <taxon>Eukaryota</taxon>
        <taxon>Viridiplantae</taxon>
        <taxon>Streptophyta</taxon>
        <taxon>Embryophyta</taxon>
        <taxon>Tracheophyta</taxon>
        <taxon>Spermatophyta</taxon>
        <taxon>Magnoliopsida</taxon>
        <taxon>eudicotyledons</taxon>
        <taxon>Gunneridae</taxon>
        <taxon>Pentapetalae</taxon>
        <taxon>rosids</taxon>
        <taxon>fabids</taxon>
        <taxon>Fabales</taxon>
        <taxon>Fabaceae</taxon>
        <taxon>Papilionoideae</taxon>
        <taxon>50 kb inversion clade</taxon>
        <taxon>NPAAA clade</taxon>
        <taxon>Hologalegina</taxon>
        <taxon>IRL clade</taxon>
        <taxon>Trifolieae</taxon>
        <taxon>Trifolium</taxon>
    </lineage>
</organism>
<sequence length="135" mass="15992">MVTQAWYDTFPQCQLHNLVADRSDHYPILLKLQESNRRKTMREFKFENSWLQEEELETIVNGGWNKEGGSDVLSKFKNCSDEMNDASRKHEVGWGVFWLKKRLFGVKEQKCIGYVTEIPTHVFFMPWQAAKEDKM</sequence>
<keyword evidence="1" id="KW-0269">Exonuclease</keyword>
<keyword evidence="1" id="KW-0255">Endonuclease</keyword>
<dbReference type="Proteomes" id="UP000265520">
    <property type="component" value="Unassembled WGS sequence"/>
</dbReference>
<proteinExistence type="predicted"/>
<feature type="non-terminal residue" evidence="1">
    <location>
        <position position="135"/>
    </location>
</feature>
<keyword evidence="1" id="KW-0540">Nuclease</keyword>
<protein>
    <submittedName>
        <fullName evidence="1">Endonuclease/exonuclease/phosphatase family protein</fullName>
    </submittedName>
</protein>
<dbReference type="PANTHER" id="PTHR33710:SF79">
    <property type="entry name" value="OS06G0205337 PROTEIN"/>
    <property type="match status" value="1"/>
</dbReference>
<keyword evidence="1" id="KW-0378">Hydrolase</keyword>
<dbReference type="GO" id="GO:0004519">
    <property type="term" value="F:endonuclease activity"/>
    <property type="evidence" value="ECO:0007669"/>
    <property type="project" value="UniProtKB-KW"/>
</dbReference>
<dbReference type="PANTHER" id="PTHR33710">
    <property type="entry name" value="BNAC02G09200D PROTEIN"/>
    <property type="match status" value="1"/>
</dbReference>
<reference evidence="1 2" key="1">
    <citation type="journal article" date="2018" name="Front. Plant Sci.">
        <title>Red Clover (Trifolium pratense) and Zigzag Clover (T. medium) - A Picture of Genomic Similarities and Differences.</title>
        <authorList>
            <person name="Dluhosova J."/>
            <person name="Istvanek J."/>
            <person name="Nedelnik J."/>
            <person name="Repkova J."/>
        </authorList>
    </citation>
    <scope>NUCLEOTIDE SEQUENCE [LARGE SCALE GENOMIC DNA]</scope>
    <source>
        <strain evidence="2">cv. 10/8</strain>
        <tissue evidence="1">Leaf</tissue>
    </source>
</reference>
<evidence type="ECO:0000313" key="1">
    <source>
        <dbReference type="EMBL" id="MCH92818.1"/>
    </source>
</evidence>
<dbReference type="EMBL" id="LXQA010023521">
    <property type="protein sequence ID" value="MCH92818.1"/>
    <property type="molecule type" value="Genomic_DNA"/>
</dbReference>
<comment type="caution">
    <text evidence="1">The sequence shown here is derived from an EMBL/GenBank/DDBJ whole genome shotgun (WGS) entry which is preliminary data.</text>
</comment>
<accession>A0A392N1H6</accession>
<evidence type="ECO:0000313" key="2">
    <source>
        <dbReference type="Proteomes" id="UP000265520"/>
    </source>
</evidence>